<feature type="region of interest" description="Disordered" evidence="1">
    <location>
        <begin position="191"/>
        <end position="212"/>
    </location>
</feature>
<keyword evidence="4" id="KW-1185">Reference proteome</keyword>
<gene>
    <name evidence="3" type="ORF">V1351_11355</name>
</gene>
<reference evidence="3 4" key="1">
    <citation type="submission" date="2024-02" db="EMBL/GenBank/DDBJ databases">
        <title>Janibacter sp. nov., isolated from gut of marine sandworm.</title>
        <authorList>
            <person name="Kim B."/>
            <person name="Jun M.O."/>
            <person name="Shin N.-R."/>
        </authorList>
    </citation>
    <scope>NUCLEOTIDE SEQUENCE [LARGE SCALE GENOMIC DNA]</scope>
    <source>
        <strain evidence="3 4">A1S7</strain>
    </source>
</reference>
<dbReference type="GO" id="GO:0016740">
    <property type="term" value="F:transferase activity"/>
    <property type="evidence" value="ECO:0007669"/>
    <property type="project" value="UniProtKB-KW"/>
</dbReference>
<dbReference type="InterPro" id="IPR016181">
    <property type="entry name" value="Acyl_CoA_acyltransferase"/>
</dbReference>
<accession>A0ABZ2MER3</accession>
<evidence type="ECO:0000256" key="1">
    <source>
        <dbReference type="SAM" id="MobiDB-lite"/>
    </source>
</evidence>
<keyword evidence="3" id="KW-0808">Transferase</keyword>
<protein>
    <submittedName>
        <fullName evidence="3">GNAT family protein</fullName>
        <ecNumber evidence="3">2.-.-.-</ecNumber>
    </submittedName>
</protein>
<name>A0ABZ2MER3_9MICO</name>
<organism evidence="3 4">
    <name type="scientific">Janibacter alittae</name>
    <dbReference type="NCBI Taxonomy" id="3115209"/>
    <lineage>
        <taxon>Bacteria</taxon>
        <taxon>Bacillati</taxon>
        <taxon>Actinomycetota</taxon>
        <taxon>Actinomycetes</taxon>
        <taxon>Micrococcales</taxon>
        <taxon>Intrasporangiaceae</taxon>
        <taxon>Janibacter</taxon>
    </lineage>
</organism>
<dbReference type="SUPFAM" id="SSF55729">
    <property type="entry name" value="Acyl-CoA N-acyltransferases (Nat)"/>
    <property type="match status" value="1"/>
</dbReference>
<proteinExistence type="predicted"/>
<dbReference type="EC" id="2.-.-.-" evidence="3"/>
<dbReference type="Gene3D" id="3.40.630.30">
    <property type="match status" value="1"/>
</dbReference>
<dbReference type="Pfam" id="PF13302">
    <property type="entry name" value="Acetyltransf_3"/>
    <property type="match status" value="1"/>
</dbReference>
<dbReference type="PROSITE" id="PS51186">
    <property type="entry name" value="GNAT"/>
    <property type="match status" value="1"/>
</dbReference>
<dbReference type="InterPro" id="IPR000182">
    <property type="entry name" value="GNAT_dom"/>
</dbReference>
<dbReference type="Proteomes" id="UP001382727">
    <property type="component" value="Chromosome"/>
</dbReference>
<evidence type="ECO:0000313" key="3">
    <source>
        <dbReference type="EMBL" id="WXB75542.1"/>
    </source>
</evidence>
<dbReference type="RefSeq" id="WP_338748267.1">
    <property type="nucleotide sequence ID" value="NZ_CP144913.1"/>
</dbReference>
<sequence length="212" mass="22762">MNDGPPHAVPTGTFPDVVPVLTDGRVRLRAMSEEDLPAVVEQSNDLETVEWTGLPQPYDLGNAREFLAVHASDWADPRGVARCAIELIPHDGAPASPFAGIIDLRPGTKGDAWETRFVLHPAARERGAMSGALRLAARWAFDHGAASLYWCAARGHFASWRVAHACGFPPRDAAAAHCRPGARQHRRMGGFTASRTADGATHPVGRAGRPAR</sequence>
<feature type="domain" description="N-acetyltransferase" evidence="2">
    <location>
        <begin position="26"/>
        <end position="198"/>
    </location>
</feature>
<evidence type="ECO:0000313" key="4">
    <source>
        <dbReference type="Proteomes" id="UP001382727"/>
    </source>
</evidence>
<evidence type="ECO:0000259" key="2">
    <source>
        <dbReference type="PROSITE" id="PS51186"/>
    </source>
</evidence>
<dbReference type="EMBL" id="CP144913">
    <property type="protein sequence ID" value="WXB75542.1"/>
    <property type="molecule type" value="Genomic_DNA"/>
</dbReference>